<protein>
    <submittedName>
        <fullName evidence="7">AI-2E family transporter</fullName>
    </submittedName>
</protein>
<dbReference type="Proteomes" id="UP000887104">
    <property type="component" value="Unassembled WGS sequence"/>
</dbReference>
<feature type="transmembrane region" description="Helical" evidence="6">
    <location>
        <begin position="63"/>
        <end position="88"/>
    </location>
</feature>
<dbReference type="PANTHER" id="PTHR21716">
    <property type="entry name" value="TRANSMEMBRANE PROTEIN"/>
    <property type="match status" value="1"/>
</dbReference>
<evidence type="ECO:0000256" key="6">
    <source>
        <dbReference type="SAM" id="Phobius"/>
    </source>
</evidence>
<dbReference type="InterPro" id="IPR002549">
    <property type="entry name" value="AI-2E-like"/>
</dbReference>
<evidence type="ECO:0000256" key="4">
    <source>
        <dbReference type="ARBA" id="ARBA00022989"/>
    </source>
</evidence>
<dbReference type="EMBL" id="BPEY01000034">
    <property type="protein sequence ID" value="GIU46197.1"/>
    <property type="molecule type" value="Genomic_DNA"/>
</dbReference>
<comment type="caution">
    <text evidence="7">The sequence shown here is derived from an EMBL/GenBank/DDBJ whole genome shotgun (WGS) entry which is preliminary data.</text>
</comment>
<keyword evidence="8" id="KW-1185">Reference proteome</keyword>
<dbReference type="RefSeq" id="WP_246616155.1">
    <property type="nucleotide sequence ID" value="NZ_BPEY01000034.1"/>
</dbReference>
<feature type="transmembrane region" description="Helical" evidence="6">
    <location>
        <begin position="277"/>
        <end position="294"/>
    </location>
</feature>
<evidence type="ECO:0000256" key="1">
    <source>
        <dbReference type="ARBA" id="ARBA00004141"/>
    </source>
</evidence>
<evidence type="ECO:0000313" key="7">
    <source>
        <dbReference type="EMBL" id="GIU46197.1"/>
    </source>
</evidence>
<evidence type="ECO:0000313" key="8">
    <source>
        <dbReference type="Proteomes" id="UP000887104"/>
    </source>
</evidence>
<evidence type="ECO:0000256" key="2">
    <source>
        <dbReference type="ARBA" id="ARBA00009773"/>
    </source>
</evidence>
<sequence>MIDSFKLKPHHAILLLALAIACYACYLLVSPYLGSIVLAFIVAILVMPLHIKVQQRMPNSPNIASVASCTSITVMVLIPLLFVAVAIINEGINFMSNAYQWLTDGGAKDFLAHPYIQSGVSLLNKWLPFDTIKIDELVQQAAVKVTQLSSSFLSASTGLLGDVADTVLSFSLMLFVLFFFLRDQERIIASIRHIIPLSRSQEELLFNEVKMVAKSAVFGAFLTALAQGALGGIAMSMAGFSGLFWGSMMAFASFIPFVGTAMIWLPASIYLFITGDWQWALFLMAWGVLVIGSIDNFLRPWLMQGNTGMSTLLLFFSLLGGLQLFGLIGLIYGPIIFAVTLVLARLYEIEFQDFIEQQDKT</sequence>
<organism evidence="7 8">
    <name type="scientific">Shewanella sairae</name>
    <dbReference type="NCBI Taxonomy" id="190310"/>
    <lineage>
        <taxon>Bacteria</taxon>
        <taxon>Pseudomonadati</taxon>
        <taxon>Pseudomonadota</taxon>
        <taxon>Gammaproteobacteria</taxon>
        <taxon>Alteromonadales</taxon>
        <taxon>Shewanellaceae</taxon>
        <taxon>Shewanella</taxon>
    </lineage>
</organism>
<feature type="transmembrane region" description="Helical" evidence="6">
    <location>
        <begin position="12"/>
        <end position="29"/>
    </location>
</feature>
<keyword evidence="4 6" id="KW-1133">Transmembrane helix</keyword>
<keyword evidence="3 6" id="KW-0812">Transmembrane</keyword>
<comment type="subcellular location">
    <subcellularLocation>
        <location evidence="1">Membrane</location>
        <topology evidence="1">Multi-pass membrane protein</topology>
    </subcellularLocation>
</comment>
<evidence type="ECO:0000256" key="3">
    <source>
        <dbReference type="ARBA" id="ARBA00022692"/>
    </source>
</evidence>
<feature type="transmembrane region" description="Helical" evidence="6">
    <location>
        <begin position="35"/>
        <end position="51"/>
    </location>
</feature>
<accession>A0ABQ4PF49</accession>
<feature type="transmembrane region" description="Helical" evidence="6">
    <location>
        <begin position="243"/>
        <end position="265"/>
    </location>
</feature>
<name>A0ABQ4PF49_9GAMM</name>
<proteinExistence type="inferred from homology"/>
<reference evidence="7" key="1">
    <citation type="submission" date="2021-05" db="EMBL/GenBank/DDBJ databases">
        <title>Molecular characterization for Shewanella algae harboring chromosomal blaOXA-55-like strains isolated from clinical and environment sample.</title>
        <authorList>
            <person name="Ohama Y."/>
            <person name="Aoki K."/>
            <person name="Harada S."/>
            <person name="Moriya K."/>
            <person name="Ishii Y."/>
            <person name="Tateda K."/>
        </authorList>
    </citation>
    <scope>NUCLEOTIDE SEQUENCE</scope>
    <source>
        <strain evidence="7">JCM 11563</strain>
    </source>
</reference>
<dbReference type="Pfam" id="PF01594">
    <property type="entry name" value="AI-2E_transport"/>
    <property type="match status" value="1"/>
</dbReference>
<dbReference type="PANTHER" id="PTHR21716:SF4">
    <property type="entry name" value="TRANSMEMBRANE PROTEIN 245"/>
    <property type="match status" value="1"/>
</dbReference>
<feature type="transmembrane region" description="Helical" evidence="6">
    <location>
        <begin position="216"/>
        <end position="237"/>
    </location>
</feature>
<keyword evidence="5 6" id="KW-0472">Membrane</keyword>
<feature type="transmembrane region" description="Helical" evidence="6">
    <location>
        <begin position="163"/>
        <end position="181"/>
    </location>
</feature>
<evidence type="ECO:0000256" key="5">
    <source>
        <dbReference type="ARBA" id="ARBA00023136"/>
    </source>
</evidence>
<comment type="similarity">
    <text evidence="2">Belongs to the autoinducer-2 exporter (AI-2E) (TC 2.A.86) family.</text>
</comment>
<gene>
    <name evidence="7" type="ORF">TUM4438_21420</name>
</gene>
<dbReference type="PROSITE" id="PS51257">
    <property type="entry name" value="PROKAR_LIPOPROTEIN"/>
    <property type="match status" value="1"/>
</dbReference>
<feature type="transmembrane region" description="Helical" evidence="6">
    <location>
        <begin position="314"/>
        <end position="344"/>
    </location>
</feature>